<dbReference type="Gene3D" id="2.40.300.10">
    <property type="entry name" value="Head decoration protein D"/>
    <property type="match status" value="1"/>
</dbReference>
<dbReference type="Proteomes" id="UP000254817">
    <property type="component" value="Unassembled WGS sequence"/>
</dbReference>
<evidence type="ECO:0000313" key="3">
    <source>
        <dbReference type="Proteomes" id="UP000254817"/>
    </source>
</evidence>
<name>A0A376MU24_ECOLX</name>
<gene>
    <name evidence="2" type="ORF">NCTC11112_04039</name>
</gene>
<dbReference type="AlphaFoldDB" id="A0A376MU24"/>
<accession>A0A376MU24</accession>
<dbReference type="SUPFAM" id="SSF51274">
    <property type="entry name" value="Head decoration protein D (gpD, major capsid protein D)"/>
    <property type="match status" value="1"/>
</dbReference>
<proteinExistence type="predicted"/>
<protein>
    <submittedName>
        <fullName evidence="2">Head-DNA stabilization protein of prophage CP-933X</fullName>
    </submittedName>
</protein>
<sequence>MTSKETFTHYQPLGNSDPAHTATAPGGLSAKAPAMTPLMPDTATRKLVAWDGTTDGAAVGILAVAADQTSTTLTFYKSGTFRYEDVLWPEAASDETKKTDRVCRNGNQHRLTLPFITKGRLCGFFLRDFFYVDVHNRPAAGGK</sequence>
<dbReference type="Pfam" id="PF02924">
    <property type="entry name" value="HDPD"/>
    <property type="match status" value="1"/>
</dbReference>
<evidence type="ECO:0000256" key="1">
    <source>
        <dbReference type="SAM" id="MobiDB-lite"/>
    </source>
</evidence>
<dbReference type="InterPro" id="IPR036630">
    <property type="entry name" value="Head_decoration_D_sf"/>
</dbReference>
<feature type="region of interest" description="Disordered" evidence="1">
    <location>
        <begin position="1"/>
        <end position="32"/>
    </location>
</feature>
<reference evidence="2 3" key="1">
    <citation type="submission" date="2018-06" db="EMBL/GenBank/DDBJ databases">
        <authorList>
            <consortium name="Pathogen Informatics"/>
            <person name="Doyle S."/>
        </authorList>
    </citation>
    <scope>NUCLEOTIDE SEQUENCE [LARGE SCALE GENOMIC DNA]</scope>
    <source>
        <strain evidence="2 3">NCTC11112</strain>
    </source>
</reference>
<dbReference type="InterPro" id="IPR004195">
    <property type="entry name" value="Head_decoration_D"/>
</dbReference>
<organism evidence="2 3">
    <name type="scientific">Escherichia coli</name>
    <dbReference type="NCBI Taxonomy" id="562"/>
    <lineage>
        <taxon>Bacteria</taxon>
        <taxon>Pseudomonadati</taxon>
        <taxon>Pseudomonadota</taxon>
        <taxon>Gammaproteobacteria</taxon>
        <taxon>Enterobacterales</taxon>
        <taxon>Enterobacteriaceae</taxon>
        <taxon>Escherichia</taxon>
    </lineage>
</organism>
<evidence type="ECO:0000313" key="2">
    <source>
        <dbReference type="EMBL" id="STG53495.1"/>
    </source>
</evidence>
<dbReference type="EMBL" id="UGAW01000001">
    <property type="protein sequence ID" value="STG53495.1"/>
    <property type="molecule type" value="Genomic_DNA"/>
</dbReference>